<evidence type="ECO:0000259" key="11">
    <source>
        <dbReference type="SMART" id="SM00385"/>
    </source>
</evidence>
<keyword evidence="5" id="KW-0862">Zinc</keyword>
<sequence length="901" mass="98764">MSSKPKPKRPNAVRRIMEREESRERRFREASVASNGGTSNSTPAPTTAAPPKPNRPKCANPKCPKPNVVDGTCQTCGMVADDSNIVSEITFGESSSGAAVVHGTHVAFDQGGIRGVGGLAFRRVAGGGASEARERSLREVKSFMQQYTYQLRLGQSIGDIAFRYYKACSHANFVQGRRKQNVAAICLYAACRAENNHKIMLLDLADLLKVDVFVLGRGYKDFLNRFPEFLNGPRPIVIEDLIYRFASKLELYHDTDKVALSAVRIAKRMQHDNITHGRRPAGICGAAVIMAARAHNYRRTVREVVYIAKVTMATIQERMDEFASVPAAQMTVKDFHDKDPAEGGPSHDPPFVYKQTDEWKAKHTRPKKRKRKQDGDGKNGTKKIRTNDGTSAAPQTIDKDGFVVPPVPQQEGHSDDNVDAEALIVTAVAGEEQQLRTLVEEYGELDEEDEDDEDSGSDSDSDDEEDEVDPSSEEAFAKAQGVDIPATGASASNAESTGKEGDKKKKKGKKQKKITMPINQEWQSDEALLEKEMEAHLHDPEFLNAARAEKVAEHNRALKMKKIEAARKKKAEQQAKKQAADAASATSATESSTAPTPAAVPASASGTTADSTPTNSTPASSTPAESSSTDSSFTPTTTEQSSTTKGTDTVMEDASARQQRQTEPITDRPNPADSTPYTRPQYVGNPALDDPIVREDEFADDPEVMYCRLGDAEAKMKEQIWVNLHVDFLRVKQQRVFDQKLAGKNKGMNSKRKNKKNQVQDNGGVPETAEEAAVNMLRNRGISTKLDYSKLGQIFDVGFNEEGPGSNEEESAQASVAGDSFEDRGNEGQGPSVPAAAPANDAAEKEQEEVVEEEVEDGPAEEEYEEDYNNDDGRYDDYDEGGEEDINPFADDDEMDDEEEY</sequence>
<evidence type="ECO:0000256" key="1">
    <source>
        <dbReference type="ARBA" id="ARBA00004123"/>
    </source>
</evidence>
<dbReference type="GO" id="GO:0008270">
    <property type="term" value="F:zinc ion binding"/>
    <property type="evidence" value="ECO:0007669"/>
    <property type="project" value="UniProtKB-KW"/>
</dbReference>
<dbReference type="InterPro" id="IPR013763">
    <property type="entry name" value="Cyclin-like_dom"/>
</dbReference>
<feature type="compositionally biased region" description="Basic residues" evidence="10">
    <location>
        <begin position="1"/>
        <end position="12"/>
    </location>
</feature>
<feature type="compositionally biased region" description="Low complexity" evidence="10">
    <location>
        <begin position="580"/>
        <end position="649"/>
    </location>
</feature>
<evidence type="ECO:0000256" key="5">
    <source>
        <dbReference type="ARBA" id="ARBA00022833"/>
    </source>
</evidence>
<dbReference type="GO" id="GO:0005634">
    <property type="term" value="C:nucleus"/>
    <property type="evidence" value="ECO:0007669"/>
    <property type="project" value="UniProtKB-SubCell"/>
</dbReference>
<keyword evidence="6" id="KW-0805">Transcription regulation</keyword>
<evidence type="ECO:0000256" key="3">
    <source>
        <dbReference type="ARBA" id="ARBA00022723"/>
    </source>
</evidence>
<feature type="domain" description="Cyclin-like" evidence="11">
    <location>
        <begin position="240"/>
        <end position="324"/>
    </location>
</feature>
<comment type="caution">
    <text evidence="12">The sequence shown here is derived from an EMBL/GenBank/DDBJ whole genome shotgun (WGS) entry which is preliminary data.</text>
</comment>
<dbReference type="PANTHER" id="PTHR11618:SF4">
    <property type="entry name" value="TRANSCRIPTION FACTOR IIIB 90 KDA SUBUNIT"/>
    <property type="match status" value="1"/>
</dbReference>
<feature type="region of interest" description="Disordered" evidence="10">
    <location>
        <begin position="1"/>
        <end position="63"/>
    </location>
</feature>
<feature type="compositionally biased region" description="Basic residues" evidence="10">
    <location>
        <begin position="362"/>
        <end position="372"/>
    </location>
</feature>
<dbReference type="AlphaFoldDB" id="A0AAE0PI14"/>
<evidence type="ECO:0000256" key="7">
    <source>
        <dbReference type="ARBA" id="ARBA00023159"/>
    </source>
</evidence>
<dbReference type="InterPro" id="IPR013150">
    <property type="entry name" value="TFIIB_cyclin"/>
</dbReference>
<keyword evidence="8" id="KW-0804">Transcription</keyword>
<feature type="domain" description="Cyclin-like" evidence="11">
    <location>
        <begin position="142"/>
        <end position="224"/>
    </location>
</feature>
<reference evidence="12" key="2">
    <citation type="submission" date="2023-07" db="EMBL/GenBank/DDBJ databases">
        <authorList>
            <consortium name="Lawrence Berkeley National Laboratory"/>
            <person name="Haridas S."/>
            <person name="Hensen N."/>
            <person name="Bonometti L."/>
            <person name="Westerberg I."/>
            <person name="Brannstrom I.O."/>
            <person name="Guillou S."/>
            <person name="Cros-Aarteil S."/>
            <person name="Calhoun S."/>
            <person name="Kuo A."/>
            <person name="Mondo S."/>
            <person name="Pangilinan J."/>
            <person name="Riley R."/>
            <person name="LaButti K."/>
            <person name="Andreopoulos B."/>
            <person name="Lipzen A."/>
            <person name="Chen C."/>
            <person name="Yanf M."/>
            <person name="Daum C."/>
            <person name="Ng V."/>
            <person name="Clum A."/>
            <person name="Steindorff A."/>
            <person name="Ohm R."/>
            <person name="Martin F."/>
            <person name="Silar P."/>
            <person name="Natvig D."/>
            <person name="Lalanne C."/>
            <person name="Gautier V."/>
            <person name="Ament-velasquez S.L."/>
            <person name="Kruys A."/>
            <person name="Hutchinson M.I."/>
            <person name="Powell A.J."/>
            <person name="Barry K."/>
            <person name="Miller A.N."/>
            <person name="Grigoriev I.V."/>
            <person name="Debuchy R."/>
            <person name="Gladieux P."/>
            <person name="Thoren M.H."/>
            <person name="Johannesson H."/>
        </authorList>
    </citation>
    <scope>NUCLEOTIDE SEQUENCE</scope>
    <source>
        <strain evidence="12">FGSC 1904</strain>
    </source>
</reference>
<dbReference type="InterPro" id="IPR036915">
    <property type="entry name" value="Cyclin-like_sf"/>
</dbReference>
<feature type="compositionally biased region" description="Basic residues" evidence="10">
    <location>
        <begin position="504"/>
        <end position="513"/>
    </location>
</feature>
<dbReference type="GO" id="GO:0070897">
    <property type="term" value="P:transcription preinitiation complex assembly"/>
    <property type="evidence" value="ECO:0007669"/>
    <property type="project" value="InterPro"/>
</dbReference>
<dbReference type="SUPFAM" id="SSF47954">
    <property type="entry name" value="Cyclin-like"/>
    <property type="match status" value="2"/>
</dbReference>
<evidence type="ECO:0000256" key="10">
    <source>
        <dbReference type="SAM" id="MobiDB-lite"/>
    </source>
</evidence>
<dbReference type="EMBL" id="JAUTDP010000004">
    <property type="protein sequence ID" value="KAK3400323.1"/>
    <property type="molecule type" value="Genomic_DNA"/>
</dbReference>
<evidence type="ECO:0000313" key="12">
    <source>
        <dbReference type="EMBL" id="KAK3400323.1"/>
    </source>
</evidence>
<keyword evidence="13" id="KW-1185">Reference proteome</keyword>
<evidence type="ECO:0000256" key="8">
    <source>
        <dbReference type="ARBA" id="ARBA00023163"/>
    </source>
</evidence>
<dbReference type="GO" id="GO:0097550">
    <property type="term" value="C:transcription preinitiation complex"/>
    <property type="evidence" value="ECO:0007669"/>
    <property type="project" value="TreeGrafter"/>
</dbReference>
<dbReference type="Gene3D" id="1.20.5.650">
    <property type="entry name" value="Single helix bin"/>
    <property type="match status" value="1"/>
</dbReference>
<dbReference type="InterPro" id="IPR000812">
    <property type="entry name" value="TFIIB"/>
</dbReference>
<evidence type="ECO:0000256" key="4">
    <source>
        <dbReference type="ARBA" id="ARBA00022771"/>
    </source>
</evidence>
<feature type="region of interest" description="Disordered" evidence="10">
    <location>
        <begin position="335"/>
        <end position="523"/>
    </location>
</feature>
<feature type="region of interest" description="Disordered" evidence="10">
    <location>
        <begin position="797"/>
        <end position="901"/>
    </location>
</feature>
<accession>A0AAE0PI14</accession>
<feature type="compositionally biased region" description="Basic and acidic residues" evidence="10">
    <location>
        <begin position="15"/>
        <end position="29"/>
    </location>
</feature>
<feature type="compositionally biased region" description="Acidic residues" evidence="10">
    <location>
        <begin position="441"/>
        <end position="472"/>
    </location>
</feature>
<dbReference type="GO" id="GO:0000126">
    <property type="term" value="C:transcription factor TFIIIB complex"/>
    <property type="evidence" value="ECO:0007669"/>
    <property type="project" value="TreeGrafter"/>
</dbReference>
<keyword evidence="4" id="KW-0863">Zinc-finger</keyword>
<dbReference type="Gene3D" id="1.10.472.10">
    <property type="entry name" value="Cyclin-like"/>
    <property type="match status" value="2"/>
</dbReference>
<reference evidence="12" key="1">
    <citation type="journal article" date="2023" name="Mol. Phylogenet. Evol.">
        <title>Genome-scale phylogeny and comparative genomics of the fungal order Sordariales.</title>
        <authorList>
            <person name="Hensen N."/>
            <person name="Bonometti L."/>
            <person name="Westerberg I."/>
            <person name="Brannstrom I.O."/>
            <person name="Guillou S."/>
            <person name="Cros-Aarteil S."/>
            <person name="Calhoun S."/>
            <person name="Haridas S."/>
            <person name="Kuo A."/>
            <person name="Mondo S."/>
            <person name="Pangilinan J."/>
            <person name="Riley R."/>
            <person name="LaButti K."/>
            <person name="Andreopoulos B."/>
            <person name="Lipzen A."/>
            <person name="Chen C."/>
            <person name="Yan M."/>
            <person name="Daum C."/>
            <person name="Ng V."/>
            <person name="Clum A."/>
            <person name="Steindorff A."/>
            <person name="Ohm R.A."/>
            <person name="Martin F."/>
            <person name="Silar P."/>
            <person name="Natvig D.O."/>
            <person name="Lalanne C."/>
            <person name="Gautier V."/>
            <person name="Ament-Velasquez S.L."/>
            <person name="Kruys A."/>
            <person name="Hutchinson M.I."/>
            <person name="Powell A.J."/>
            <person name="Barry K."/>
            <person name="Miller A.N."/>
            <person name="Grigoriev I.V."/>
            <person name="Debuchy R."/>
            <person name="Gladieux P."/>
            <person name="Hiltunen Thoren M."/>
            <person name="Johannesson H."/>
        </authorList>
    </citation>
    <scope>NUCLEOTIDE SEQUENCE</scope>
    <source>
        <strain evidence="12">FGSC 1904</strain>
    </source>
</reference>
<proteinExistence type="inferred from homology"/>
<dbReference type="GO" id="GO:0017025">
    <property type="term" value="F:TBP-class protein binding"/>
    <property type="evidence" value="ECO:0007669"/>
    <property type="project" value="InterPro"/>
</dbReference>
<dbReference type="GO" id="GO:0000995">
    <property type="term" value="F:RNA polymerase III general transcription initiation factor activity"/>
    <property type="evidence" value="ECO:0007669"/>
    <property type="project" value="TreeGrafter"/>
</dbReference>
<name>A0AAE0PI14_SORBR</name>
<feature type="region of interest" description="Disordered" evidence="10">
    <location>
        <begin position="559"/>
        <end position="691"/>
    </location>
</feature>
<dbReference type="PANTHER" id="PTHR11618">
    <property type="entry name" value="TRANSCRIPTION INITIATION FACTOR IIB-RELATED"/>
    <property type="match status" value="1"/>
</dbReference>
<keyword evidence="9" id="KW-0539">Nucleus</keyword>
<feature type="compositionally biased region" description="Acidic residues" evidence="10">
    <location>
        <begin position="846"/>
        <end position="870"/>
    </location>
</feature>
<dbReference type="GO" id="GO:0001006">
    <property type="term" value="F:RNA polymerase III type 3 promoter sequence-specific DNA binding"/>
    <property type="evidence" value="ECO:0007669"/>
    <property type="project" value="TreeGrafter"/>
</dbReference>
<feature type="region of interest" description="Disordered" evidence="10">
    <location>
        <begin position="741"/>
        <end position="767"/>
    </location>
</feature>
<feature type="compositionally biased region" description="Acidic residues" evidence="10">
    <location>
        <begin position="877"/>
        <end position="901"/>
    </location>
</feature>
<organism evidence="12 13">
    <name type="scientific">Sordaria brevicollis</name>
    <dbReference type="NCBI Taxonomy" id="83679"/>
    <lineage>
        <taxon>Eukaryota</taxon>
        <taxon>Fungi</taxon>
        <taxon>Dikarya</taxon>
        <taxon>Ascomycota</taxon>
        <taxon>Pezizomycotina</taxon>
        <taxon>Sordariomycetes</taxon>
        <taxon>Sordariomycetidae</taxon>
        <taxon>Sordariales</taxon>
        <taxon>Sordariaceae</taxon>
        <taxon>Sordaria</taxon>
    </lineage>
</organism>
<evidence type="ECO:0000256" key="6">
    <source>
        <dbReference type="ARBA" id="ARBA00023015"/>
    </source>
</evidence>
<dbReference type="Proteomes" id="UP001281003">
    <property type="component" value="Unassembled WGS sequence"/>
</dbReference>
<gene>
    <name evidence="12" type="ORF">B0T20DRAFT_182190</name>
</gene>
<dbReference type="Pfam" id="PF00382">
    <property type="entry name" value="TFIIB"/>
    <property type="match status" value="2"/>
</dbReference>
<keyword evidence="3" id="KW-0479">Metal-binding</keyword>
<dbReference type="InterPro" id="IPR011665">
    <property type="entry name" value="BRF1_TBP-bd_dom"/>
</dbReference>
<evidence type="ECO:0000313" key="13">
    <source>
        <dbReference type="Proteomes" id="UP001281003"/>
    </source>
</evidence>
<evidence type="ECO:0000256" key="2">
    <source>
        <dbReference type="ARBA" id="ARBA00010857"/>
    </source>
</evidence>
<evidence type="ECO:0000256" key="9">
    <source>
        <dbReference type="ARBA" id="ARBA00023242"/>
    </source>
</evidence>
<dbReference type="Pfam" id="PF07741">
    <property type="entry name" value="BRF1"/>
    <property type="match status" value="1"/>
</dbReference>
<dbReference type="FunFam" id="1.10.472.10:FF:000002">
    <property type="entry name" value="Transcription factor IIIB 90 kDa subunit"/>
    <property type="match status" value="1"/>
</dbReference>
<feature type="compositionally biased region" description="Polar residues" evidence="10">
    <location>
        <begin position="32"/>
        <end position="41"/>
    </location>
</feature>
<comment type="similarity">
    <text evidence="2">Belongs to the TFIIB family.</text>
</comment>
<feature type="compositionally biased region" description="Basic and acidic residues" evidence="10">
    <location>
        <begin position="559"/>
        <end position="579"/>
    </location>
</feature>
<protein>
    <recommendedName>
        <fullName evidence="11">Cyclin-like domain-containing protein</fullName>
    </recommendedName>
</protein>
<dbReference type="CDD" id="cd20554">
    <property type="entry name" value="CYCLIN_TFIIIB90_rpt2"/>
    <property type="match status" value="1"/>
</dbReference>
<keyword evidence="7" id="KW-0010">Activator</keyword>
<comment type="subcellular location">
    <subcellularLocation>
        <location evidence="1">Nucleus</location>
    </subcellularLocation>
</comment>
<dbReference type="SMART" id="SM00385">
    <property type="entry name" value="CYCLIN"/>
    <property type="match status" value="2"/>
</dbReference>